<evidence type="ECO:0000313" key="2">
    <source>
        <dbReference type="Proteomes" id="UP001158067"/>
    </source>
</evidence>
<gene>
    <name evidence="1" type="ORF">SAMN06265222_10592</name>
</gene>
<sequence>MNRHLRIALIGLLIVAMPGTGIWLASPRTAAAVGRTLHLDKALTWVSGTPTTSSESNESFDESWEPVPDVFPPFNAPGSVVVEHSVGETPYPVAVTYTPSQVMHWAYERSPEGRLIESEIQAVMRAIDPKDKDACCAARLIRNVLSEVALARRADDATHAIVAYHKLIAANLAVTKIDEAIAIQDRLIAMSDEAERLELPDGDPLKLRQARLELLDLKSQQRFNGLKLRQELSRLTGRDEAEVALAIMIAPLPEQAPDVVAGEMVATALAQRHDLRAVAVLCRDLNSCNIDAARLLMGIVSPGVGLSLATAAKGLFSCLKDDPSDNDLNARRRQCSQLHESLKTIIRNETLQTVLDVRAVNKRLELMDQRIALTVERLDQTRGAVRLDESPVGSDLLVELELFELQGLRIGLQKDLALAMDNLDHVRSMPLP</sequence>
<dbReference type="EMBL" id="FXUG01000005">
    <property type="protein sequence ID" value="SMP56116.1"/>
    <property type="molecule type" value="Genomic_DNA"/>
</dbReference>
<evidence type="ECO:0008006" key="3">
    <source>
        <dbReference type="Google" id="ProtNLM"/>
    </source>
</evidence>
<accession>A0ABY1Q3Q8</accession>
<comment type="caution">
    <text evidence="1">The sequence shown here is derived from an EMBL/GenBank/DDBJ whole genome shotgun (WGS) entry which is preliminary data.</text>
</comment>
<proteinExistence type="predicted"/>
<keyword evidence="2" id="KW-1185">Reference proteome</keyword>
<organism evidence="1 2">
    <name type="scientific">Neorhodopirellula lusitana</name>
    <dbReference type="NCBI Taxonomy" id="445327"/>
    <lineage>
        <taxon>Bacteria</taxon>
        <taxon>Pseudomonadati</taxon>
        <taxon>Planctomycetota</taxon>
        <taxon>Planctomycetia</taxon>
        <taxon>Pirellulales</taxon>
        <taxon>Pirellulaceae</taxon>
        <taxon>Neorhodopirellula</taxon>
    </lineage>
</organism>
<dbReference type="Proteomes" id="UP001158067">
    <property type="component" value="Unassembled WGS sequence"/>
</dbReference>
<name>A0ABY1Q3Q8_9BACT</name>
<dbReference type="SUPFAM" id="SSF56954">
    <property type="entry name" value="Outer membrane efflux proteins (OEP)"/>
    <property type="match status" value="1"/>
</dbReference>
<dbReference type="RefSeq" id="WP_283432564.1">
    <property type="nucleotide sequence ID" value="NZ_FXUG01000005.1"/>
</dbReference>
<protein>
    <recommendedName>
        <fullName evidence="3">Secreted protein</fullName>
    </recommendedName>
</protein>
<reference evidence="1 2" key="1">
    <citation type="submission" date="2017-05" db="EMBL/GenBank/DDBJ databases">
        <authorList>
            <person name="Varghese N."/>
            <person name="Submissions S."/>
        </authorList>
    </citation>
    <scope>NUCLEOTIDE SEQUENCE [LARGE SCALE GENOMIC DNA]</scope>
    <source>
        <strain evidence="1 2">DSM 25457</strain>
    </source>
</reference>
<evidence type="ECO:0000313" key="1">
    <source>
        <dbReference type="EMBL" id="SMP56116.1"/>
    </source>
</evidence>